<name>A0A803NB59_CHEQI</name>
<evidence type="ECO:0000313" key="2">
    <source>
        <dbReference type="Proteomes" id="UP000596660"/>
    </source>
</evidence>
<keyword evidence="2" id="KW-1185">Reference proteome</keyword>
<reference evidence="1" key="2">
    <citation type="submission" date="2021-03" db="UniProtKB">
        <authorList>
            <consortium name="EnsemblPlants"/>
        </authorList>
    </citation>
    <scope>IDENTIFICATION</scope>
</reference>
<protein>
    <submittedName>
        <fullName evidence="1">Uncharacterized protein</fullName>
    </submittedName>
</protein>
<sequence length="346" mass="39275">MEERERLKKTIIQSGFSSEFLDEIEGNRRVLGEVELVMSEQLNVTSVGCRSNWGCTLKQIMGSRSTPAASSSKQAEQIGAMEVLINTHDNNWEQGTLGGWPIQSIEVFHHVSCGVIMLACIRDSIEHFHTRKEVLIPRTWNSPGASLLIEDSHSVCNEKRDNLDGIAVLYCEVELNLNQIFDREYDKRRCYTGGIAFFCVVHYSCFNLATKPFWFRRGKYHEIDIHSDRRPSEGNDYAYIPRGIVTVHWNALGVDRPSIKSLFKTLYDNLKPWVIVITESRVNRNTLARVAGQLLGGYRVSGFAPRGSTGGAVVMWDGRLIPRFTDQQQLANVDILSVSFRMRDNN</sequence>
<organism evidence="1 2">
    <name type="scientific">Chenopodium quinoa</name>
    <name type="common">Quinoa</name>
    <dbReference type="NCBI Taxonomy" id="63459"/>
    <lineage>
        <taxon>Eukaryota</taxon>
        <taxon>Viridiplantae</taxon>
        <taxon>Streptophyta</taxon>
        <taxon>Embryophyta</taxon>
        <taxon>Tracheophyta</taxon>
        <taxon>Spermatophyta</taxon>
        <taxon>Magnoliopsida</taxon>
        <taxon>eudicotyledons</taxon>
        <taxon>Gunneridae</taxon>
        <taxon>Pentapetalae</taxon>
        <taxon>Caryophyllales</taxon>
        <taxon>Chenopodiaceae</taxon>
        <taxon>Chenopodioideae</taxon>
        <taxon>Atripliceae</taxon>
        <taxon>Chenopodium</taxon>
    </lineage>
</organism>
<proteinExistence type="predicted"/>
<dbReference type="Gramene" id="AUR62043268-RA">
    <property type="protein sequence ID" value="AUR62043268-RA:cds"/>
    <property type="gene ID" value="AUR62043268"/>
</dbReference>
<dbReference type="EnsemblPlants" id="AUR62043268-RA">
    <property type="protein sequence ID" value="AUR62043268-RA:cds"/>
    <property type="gene ID" value="AUR62043268"/>
</dbReference>
<dbReference type="AlphaFoldDB" id="A0A803NB59"/>
<evidence type="ECO:0000313" key="1">
    <source>
        <dbReference type="EnsemblPlants" id="AUR62043268-RA:cds"/>
    </source>
</evidence>
<accession>A0A803NB59</accession>
<reference evidence="1" key="1">
    <citation type="journal article" date="2017" name="Nature">
        <title>The genome of Chenopodium quinoa.</title>
        <authorList>
            <person name="Jarvis D.E."/>
            <person name="Ho Y.S."/>
            <person name="Lightfoot D.J."/>
            <person name="Schmoeckel S.M."/>
            <person name="Li B."/>
            <person name="Borm T.J.A."/>
            <person name="Ohyanagi H."/>
            <person name="Mineta K."/>
            <person name="Michell C.T."/>
            <person name="Saber N."/>
            <person name="Kharbatia N.M."/>
            <person name="Rupper R.R."/>
            <person name="Sharp A.R."/>
            <person name="Dally N."/>
            <person name="Boughton B.A."/>
            <person name="Woo Y.H."/>
            <person name="Gao G."/>
            <person name="Schijlen E.G.W.M."/>
            <person name="Guo X."/>
            <person name="Momin A.A."/>
            <person name="Negrao S."/>
            <person name="Al-Babili S."/>
            <person name="Gehring C."/>
            <person name="Roessner U."/>
            <person name="Jung C."/>
            <person name="Murphy K."/>
            <person name="Arold S.T."/>
            <person name="Gojobori T."/>
            <person name="van der Linden C.G."/>
            <person name="van Loo E.N."/>
            <person name="Jellen E.N."/>
            <person name="Maughan P.J."/>
            <person name="Tester M."/>
        </authorList>
    </citation>
    <scope>NUCLEOTIDE SEQUENCE [LARGE SCALE GENOMIC DNA]</scope>
    <source>
        <strain evidence="1">cv. PI 614886</strain>
    </source>
</reference>
<dbReference type="Proteomes" id="UP000596660">
    <property type="component" value="Unplaced"/>
</dbReference>